<dbReference type="PANTHER" id="PTHR47019:SF1">
    <property type="entry name" value="LIPID II FLIPPASE MURJ"/>
    <property type="match status" value="1"/>
</dbReference>
<keyword evidence="6 10" id="KW-1133">Transmembrane helix</keyword>
<dbReference type="GO" id="GO:0005886">
    <property type="term" value="C:plasma membrane"/>
    <property type="evidence" value="ECO:0007669"/>
    <property type="project" value="UniProtKB-SubCell"/>
</dbReference>
<feature type="transmembrane region" description="Helical" evidence="10">
    <location>
        <begin position="467"/>
        <end position="487"/>
    </location>
</feature>
<dbReference type="Proteomes" id="UP000230000">
    <property type="component" value="Unassembled WGS sequence"/>
</dbReference>
<evidence type="ECO:0000256" key="4">
    <source>
        <dbReference type="ARBA" id="ARBA00022960"/>
    </source>
</evidence>
<dbReference type="AlphaFoldDB" id="A0A2M9CUW9"/>
<keyword evidence="12" id="KW-1185">Reference proteome</keyword>
<evidence type="ECO:0000256" key="2">
    <source>
        <dbReference type="ARBA" id="ARBA00022475"/>
    </source>
</evidence>
<name>A0A2M9CUW9_9BACT</name>
<dbReference type="OrthoDB" id="1047558at2"/>
<dbReference type="InterPro" id="IPR004268">
    <property type="entry name" value="MurJ"/>
</dbReference>
<keyword evidence="4" id="KW-0133">Cell shape</keyword>
<proteinExistence type="inferred from homology"/>
<dbReference type="EMBL" id="PGFG01000001">
    <property type="protein sequence ID" value="PJJ75645.1"/>
    <property type="molecule type" value="Genomic_DNA"/>
</dbReference>
<keyword evidence="7 10" id="KW-0472">Membrane</keyword>
<evidence type="ECO:0000256" key="5">
    <source>
        <dbReference type="ARBA" id="ARBA00022984"/>
    </source>
</evidence>
<feature type="transmembrane region" description="Helical" evidence="10">
    <location>
        <begin position="309"/>
        <end position="327"/>
    </location>
</feature>
<dbReference type="Pfam" id="PF03023">
    <property type="entry name" value="MurJ"/>
    <property type="match status" value="1"/>
</dbReference>
<organism evidence="11 12">
    <name type="scientific">Thermoflavifilum aggregans</name>
    <dbReference type="NCBI Taxonomy" id="454188"/>
    <lineage>
        <taxon>Bacteria</taxon>
        <taxon>Pseudomonadati</taxon>
        <taxon>Bacteroidota</taxon>
        <taxon>Chitinophagia</taxon>
        <taxon>Chitinophagales</taxon>
        <taxon>Chitinophagaceae</taxon>
        <taxon>Thermoflavifilum</taxon>
    </lineage>
</organism>
<feature type="transmembrane region" description="Helical" evidence="10">
    <location>
        <begin position="188"/>
        <end position="207"/>
    </location>
</feature>
<comment type="similarity">
    <text evidence="9">Belongs to the MurJ/MviN family.</text>
</comment>
<comment type="caution">
    <text evidence="11">The sequence shown here is derived from an EMBL/GenBank/DDBJ whole genome shotgun (WGS) entry which is preliminary data.</text>
</comment>
<comment type="function">
    <text evidence="8">Involved in peptidoglycan biosynthesis. Transports lipid-linked peptidoglycan precursors from the inner to the outer leaflet of the cytoplasmic membrane.</text>
</comment>
<sequence>MEIRTESYKKGLAVSTIFNVASKAIAFLSNLVIAYYFGATFHTDIYFYIITIFNLISYFITSVTTSVIIPESMRIREEDNDLCIHFLNKFFFLFTSIGVVFSLIFCLFPVSLFSVISKYSVNVLLENKLTLILGSALFPIIIATNFLNDVLISYKIFTAPMIVTAINSLFIIIFIIFLHSVLNTQSLIIGYASGYVFNIGVLFFLLKAQLHWKFSLLSSLRIRVQGKLWHDILYSQSGSIVSILSSYFPIYLLSSFDGGIVSAVNYAQKIAYIPHYVISSQFAVVVGVKFNELFARKEYADLNQTYRRAVEFILFTIIPFSLFLFFFRNEITVFLFNRGHATSQDVIHISRLLGYFSLPVCLIAVNNIFAYLCFSAQIVKYSFLFQIATNILSLLSIYPFIKMFGYIGYPLNVLFVFLITLILFPMVFSRLLSHINLKIIYWYLIKIVFVNILLIGGTYYVVHLLNLNTFFTLCIGFISSVLLLLLFNHLFKINQDISFLIYHLNRYLKFPFRYLLKN</sequence>
<dbReference type="GO" id="GO:0034204">
    <property type="term" value="P:lipid translocation"/>
    <property type="evidence" value="ECO:0007669"/>
    <property type="project" value="TreeGrafter"/>
</dbReference>
<accession>A0A2M9CUW9</accession>
<feature type="transmembrane region" description="Helical" evidence="10">
    <location>
        <begin position="12"/>
        <end position="39"/>
    </location>
</feature>
<evidence type="ECO:0000256" key="3">
    <source>
        <dbReference type="ARBA" id="ARBA00022692"/>
    </source>
</evidence>
<evidence type="ECO:0000313" key="11">
    <source>
        <dbReference type="EMBL" id="PJJ75645.1"/>
    </source>
</evidence>
<evidence type="ECO:0000313" key="12">
    <source>
        <dbReference type="Proteomes" id="UP000230000"/>
    </source>
</evidence>
<evidence type="ECO:0000256" key="8">
    <source>
        <dbReference type="ARBA" id="ARBA00060041"/>
    </source>
</evidence>
<keyword evidence="5" id="KW-0573">Peptidoglycan synthesis</keyword>
<evidence type="ECO:0000256" key="1">
    <source>
        <dbReference type="ARBA" id="ARBA00004651"/>
    </source>
</evidence>
<feature type="transmembrane region" description="Helical" evidence="10">
    <location>
        <begin position="90"/>
        <end position="117"/>
    </location>
</feature>
<evidence type="ECO:0000256" key="7">
    <source>
        <dbReference type="ARBA" id="ARBA00023136"/>
    </source>
</evidence>
<feature type="transmembrane region" description="Helical" evidence="10">
    <location>
        <begin position="45"/>
        <end position="69"/>
    </location>
</feature>
<evidence type="ECO:0000256" key="6">
    <source>
        <dbReference type="ARBA" id="ARBA00022989"/>
    </source>
</evidence>
<feature type="transmembrane region" description="Helical" evidence="10">
    <location>
        <begin position="129"/>
        <end position="147"/>
    </location>
</feature>
<dbReference type="RefSeq" id="WP_100314229.1">
    <property type="nucleotide sequence ID" value="NZ_PGFG01000001.1"/>
</dbReference>
<gene>
    <name evidence="11" type="ORF">BXY57_1226</name>
</gene>
<protein>
    <submittedName>
        <fullName evidence="11">Peptidoglycan biosynthesis protein MviN/MurJ (Putative lipid II flippase)</fullName>
    </submittedName>
</protein>
<feature type="transmembrane region" description="Helical" evidence="10">
    <location>
        <begin position="407"/>
        <end position="428"/>
    </location>
</feature>
<feature type="transmembrane region" description="Helical" evidence="10">
    <location>
        <begin position="440"/>
        <end position="461"/>
    </location>
</feature>
<dbReference type="GO" id="GO:0008360">
    <property type="term" value="P:regulation of cell shape"/>
    <property type="evidence" value="ECO:0007669"/>
    <property type="project" value="UniProtKB-KW"/>
</dbReference>
<dbReference type="PANTHER" id="PTHR47019">
    <property type="entry name" value="LIPID II FLIPPASE MURJ"/>
    <property type="match status" value="1"/>
</dbReference>
<comment type="subcellular location">
    <subcellularLocation>
        <location evidence="1">Cell membrane</location>
        <topology evidence="1">Multi-pass membrane protein</topology>
    </subcellularLocation>
</comment>
<keyword evidence="2" id="KW-1003">Cell membrane</keyword>
<dbReference type="InterPro" id="IPR051050">
    <property type="entry name" value="Lipid_II_flippase_MurJ/MviN"/>
</dbReference>
<dbReference type="GO" id="GO:0015648">
    <property type="term" value="F:lipid-linked peptidoglycan transporter activity"/>
    <property type="evidence" value="ECO:0007669"/>
    <property type="project" value="TreeGrafter"/>
</dbReference>
<evidence type="ECO:0000256" key="10">
    <source>
        <dbReference type="SAM" id="Phobius"/>
    </source>
</evidence>
<dbReference type="GO" id="GO:0009252">
    <property type="term" value="P:peptidoglycan biosynthetic process"/>
    <property type="evidence" value="ECO:0007669"/>
    <property type="project" value="UniProtKB-KW"/>
</dbReference>
<feature type="transmembrane region" description="Helical" evidence="10">
    <location>
        <begin position="381"/>
        <end position="401"/>
    </location>
</feature>
<feature type="transmembrane region" description="Helical" evidence="10">
    <location>
        <begin position="270"/>
        <end position="288"/>
    </location>
</feature>
<reference evidence="11 12" key="1">
    <citation type="submission" date="2017-11" db="EMBL/GenBank/DDBJ databases">
        <title>Genomic Encyclopedia of Archaeal and Bacterial Type Strains, Phase II (KMG-II): From Individual Species to Whole Genera.</title>
        <authorList>
            <person name="Goeker M."/>
        </authorList>
    </citation>
    <scope>NUCLEOTIDE SEQUENCE [LARGE SCALE GENOMIC DNA]</scope>
    <source>
        <strain evidence="11 12">DSM 27268</strain>
    </source>
</reference>
<feature type="transmembrane region" description="Helical" evidence="10">
    <location>
        <begin position="159"/>
        <end position="182"/>
    </location>
</feature>
<feature type="transmembrane region" description="Helical" evidence="10">
    <location>
        <begin position="228"/>
        <end position="250"/>
    </location>
</feature>
<evidence type="ECO:0000256" key="9">
    <source>
        <dbReference type="ARBA" id="ARBA00061532"/>
    </source>
</evidence>
<feature type="transmembrane region" description="Helical" evidence="10">
    <location>
        <begin position="352"/>
        <end position="374"/>
    </location>
</feature>
<keyword evidence="3 10" id="KW-0812">Transmembrane</keyword>